<sequence>MNTHRRGFLRLGLLASAVILGSKDLLASSAEDNSVLQPDEEKITVSNAGVGGNNTADLLGRIEKDCLSLKPKLTILMAGTNDMNSVKHIPLGDYEKNLDTMAQMIIRSRSKLLMMTILPAYEPDLLTRHPAAFYEPDGVSGRRKQVNDAIKRVAKRHKAGLLDLGLRFEAIGKIGAGKDSLIQNEANSNKRDGIHPTANGYRFIGLSVYDHITSHKLPQSGIVCFGDSITKGDGSIERDSYPAYLKKLLSTS</sequence>
<feature type="domain" description="SGNH hydrolase-type esterase" evidence="1">
    <location>
        <begin position="44"/>
        <end position="202"/>
    </location>
</feature>
<dbReference type="AlphaFoldDB" id="A0A4R6SSW5"/>
<accession>A0A4R6SSW5</accession>
<keyword evidence="3" id="KW-1185">Reference proteome</keyword>
<protein>
    <submittedName>
        <fullName evidence="2">Lysophospholipase L1-like esterase</fullName>
    </submittedName>
</protein>
<dbReference type="InterPro" id="IPR013830">
    <property type="entry name" value="SGNH_hydro"/>
</dbReference>
<name>A0A4R6SSW5_9SPHI</name>
<dbReference type="OrthoDB" id="9794725at2"/>
<gene>
    <name evidence="2" type="ORF">ATK78_2580</name>
</gene>
<dbReference type="Pfam" id="PF13472">
    <property type="entry name" value="Lipase_GDSL_2"/>
    <property type="match status" value="1"/>
</dbReference>
<dbReference type="EMBL" id="SNYC01000005">
    <property type="protein sequence ID" value="TDQ08078.1"/>
    <property type="molecule type" value="Genomic_DNA"/>
</dbReference>
<dbReference type="PANTHER" id="PTHR30383">
    <property type="entry name" value="THIOESTERASE 1/PROTEASE 1/LYSOPHOSPHOLIPASE L1"/>
    <property type="match status" value="1"/>
</dbReference>
<organism evidence="2 3">
    <name type="scientific">Pedobacter metabolipauper</name>
    <dbReference type="NCBI Taxonomy" id="425513"/>
    <lineage>
        <taxon>Bacteria</taxon>
        <taxon>Pseudomonadati</taxon>
        <taxon>Bacteroidota</taxon>
        <taxon>Sphingobacteriia</taxon>
        <taxon>Sphingobacteriales</taxon>
        <taxon>Sphingobacteriaceae</taxon>
        <taxon>Pedobacter</taxon>
    </lineage>
</organism>
<reference evidence="2 3" key="1">
    <citation type="submission" date="2019-03" db="EMBL/GenBank/DDBJ databases">
        <title>Genomic Encyclopedia of Archaeal and Bacterial Type Strains, Phase II (KMG-II): from individual species to whole genera.</title>
        <authorList>
            <person name="Goeker M."/>
        </authorList>
    </citation>
    <scope>NUCLEOTIDE SEQUENCE [LARGE SCALE GENOMIC DNA]</scope>
    <source>
        <strain evidence="2 3">DSM 19035</strain>
    </source>
</reference>
<dbReference type="PANTHER" id="PTHR30383:SF5">
    <property type="entry name" value="SGNH HYDROLASE-TYPE ESTERASE DOMAIN-CONTAINING PROTEIN"/>
    <property type="match status" value="1"/>
</dbReference>
<dbReference type="InterPro" id="IPR051532">
    <property type="entry name" value="Ester_Hydrolysis_Enzymes"/>
</dbReference>
<evidence type="ECO:0000313" key="2">
    <source>
        <dbReference type="EMBL" id="TDQ08078.1"/>
    </source>
</evidence>
<evidence type="ECO:0000313" key="3">
    <source>
        <dbReference type="Proteomes" id="UP000295620"/>
    </source>
</evidence>
<comment type="caution">
    <text evidence="2">The sequence shown here is derived from an EMBL/GenBank/DDBJ whole genome shotgun (WGS) entry which is preliminary data.</text>
</comment>
<proteinExistence type="predicted"/>
<dbReference type="RefSeq" id="WP_133576487.1">
    <property type="nucleotide sequence ID" value="NZ_SNYC01000005.1"/>
</dbReference>
<dbReference type="Gene3D" id="3.40.50.1110">
    <property type="entry name" value="SGNH hydrolase"/>
    <property type="match status" value="1"/>
</dbReference>
<evidence type="ECO:0000259" key="1">
    <source>
        <dbReference type="Pfam" id="PF13472"/>
    </source>
</evidence>
<dbReference type="Proteomes" id="UP000295620">
    <property type="component" value="Unassembled WGS sequence"/>
</dbReference>
<dbReference type="InterPro" id="IPR036514">
    <property type="entry name" value="SGNH_hydro_sf"/>
</dbReference>
<dbReference type="GO" id="GO:0004622">
    <property type="term" value="F:phosphatidylcholine lysophospholipase activity"/>
    <property type="evidence" value="ECO:0007669"/>
    <property type="project" value="TreeGrafter"/>
</dbReference>
<dbReference type="SUPFAM" id="SSF52266">
    <property type="entry name" value="SGNH hydrolase"/>
    <property type="match status" value="1"/>
</dbReference>